<dbReference type="Proteomes" id="UP000231470">
    <property type="component" value="Segment"/>
</dbReference>
<reference evidence="2 3" key="1">
    <citation type="submission" date="2016-11" db="EMBL/GenBank/DDBJ databases">
        <title>Complete genome of the first virulent bacteriophage infecting the opportunist pathogen Serratia rubidaea.</title>
        <authorList>
            <person name="Xing S."/>
            <person name="Ma T."/>
            <person name="Zhang X."/>
            <person name="Huang Y."/>
            <person name="Mi Z."/>
            <person name="Sun Q."/>
            <person name="An X."/>
            <person name="Fan H."/>
            <person name="Wu S."/>
            <person name="Lin W."/>
            <person name="Tong Y."/>
        </authorList>
    </citation>
    <scope>NUCLEOTIDE SEQUENCE [LARGE SCALE GENOMIC DNA]</scope>
</reference>
<dbReference type="Proteomes" id="UP000230444">
    <property type="component" value="Segment"/>
</dbReference>
<dbReference type="KEGG" id="vg:40092404"/>
<dbReference type="GeneID" id="40092404"/>
<dbReference type="EMBL" id="KY073123">
    <property type="protein sequence ID" value="APD20030.1"/>
    <property type="molecule type" value="Genomic_DNA"/>
</dbReference>
<protein>
    <submittedName>
        <fullName evidence="2">Uncharacterized protein</fullName>
    </submittedName>
</protein>
<accession>A0A1J0MFZ8</accession>
<proteinExistence type="predicted"/>
<evidence type="ECO:0000313" key="1">
    <source>
        <dbReference type="EMBL" id="ANM47122.1"/>
    </source>
</evidence>
<dbReference type="EMBL" id="KX147096">
    <property type="protein sequence ID" value="ANM47122.1"/>
    <property type="molecule type" value="Genomic_DNA"/>
</dbReference>
<sequence length="242" mass="27329">MSTVFRILGIEFSPARLDATHELSKGKTGFEVGSEVFYKTHARTPSFERLLQGMGIAEDSDAAYDMLDMLRMGDSVTLDFVQDFVTGWSHSHDLKKKANDTLGCFYHAAKYLGGRKHKVEFFYGEMLESLGATDNIPLSTSEGEIDLRSILETKSPKIEVKDCNLFFGETAFLLPPELEYNDHICRSITKFFGKVNDALYATIAQAMQEEHFNNKVNKVRRHIASQVATGMDDDIPNFFEQD</sequence>
<name>A0A1J0MFZ8_9CAUD</name>
<evidence type="ECO:0000313" key="3">
    <source>
        <dbReference type="Proteomes" id="UP000230444"/>
    </source>
</evidence>
<evidence type="ECO:0000313" key="4">
    <source>
        <dbReference type="Proteomes" id="UP000231470"/>
    </source>
</evidence>
<organism evidence="2 3">
    <name type="scientific">Serratia phage vB_Sru_IME250</name>
    <dbReference type="NCBI Taxonomy" id="1852640"/>
    <lineage>
        <taxon>Viruses</taxon>
        <taxon>Duplodnaviria</taxon>
        <taxon>Heunggongvirae</taxon>
        <taxon>Uroviricota</taxon>
        <taxon>Caudoviricetes</taxon>
        <taxon>Pantevenvirales</taxon>
        <taxon>Ackermannviridae</taxon>
        <taxon>Taipeivirus</taxon>
        <taxon>Taipeivirus IME250</taxon>
    </lineage>
</organism>
<dbReference type="OrthoDB" id="8797at10239"/>
<evidence type="ECO:0000313" key="2">
    <source>
        <dbReference type="EMBL" id="APD20030.1"/>
    </source>
</evidence>
<keyword evidence="4" id="KW-1185">Reference proteome</keyword>
<dbReference type="RefSeq" id="YP_009615923.1">
    <property type="nucleotide sequence ID" value="NC_042047.1"/>
</dbReference>
<reference evidence="1 4" key="2">
    <citation type="journal article" date="2017" name="Arch. Virol.">
        <title>First complete genome sequence of a virulent bacteriophage infecting the opportunistic pathogen Serratia rubidaea.</title>
        <authorList>
            <person name="Xing S."/>
            <person name="Ma T."/>
            <person name="Zhang X."/>
            <person name="Huang Y."/>
            <person name="Mi Z."/>
            <person name="Sun Q."/>
            <person name="An X."/>
            <person name="Fan H."/>
            <person name="Wu S."/>
            <person name="Wei L."/>
            <person name="Tong Y."/>
        </authorList>
    </citation>
    <scope>NUCLEOTIDE SEQUENCE [LARGE SCALE GENOMIC DNA]</scope>
</reference>